<dbReference type="STRING" id="102285.A0A0R3T8H7"/>
<feature type="compositionally biased region" description="Low complexity" evidence="3">
    <location>
        <begin position="284"/>
        <end position="294"/>
    </location>
</feature>
<evidence type="ECO:0000256" key="2">
    <source>
        <dbReference type="SAM" id="Coils"/>
    </source>
</evidence>
<feature type="compositionally biased region" description="Basic and acidic residues" evidence="3">
    <location>
        <begin position="333"/>
        <end position="343"/>
    </location>
</feature>
<accession>A0A0R3T8H7</accession>
<keyword evidence="2" id="KW-0175">Coiled coil</keyword>
<reference evidence="5" key="1">
    <citation type="submission" date="2017-02" db="UniProtKB">
        <authorList>
            <consortium name="WormBaseParasite"/>
        </authorList>
    </citation>
    <scope>IDENTIFICATION</scope>
</reference>
<comment type="caution">
    <text evidence="1">Lacks conserved residue(s) required for the propagation of feature annotation.</text>
</comment>
<evidence type="ECO:0000256" key="1">
    <source>
        <dbReference type="PROSITE-ProRule" id="PRU00239"/>
    </source>
</evidence>
<feature type="compositionally biased region" description="Polar residues" evidence="3">
    <location>
        <begin position="308"/>
        <end position="319"/>
    </location>
</feature>
<feature type="domain" description="Calpain catalytic" evidence="4">
    <location>
        <begin position="462"/>
        <end position="534"/>
    </location>
</feature>
<dbReference type="Pfam" id="PF00648">
    <property type="entry name" value="Peptidase_C2"/>
    <property type="match status" value="1"/>
</dbReference>
<dbReference type="InterPro" id="IPR038765">
    <property type="entry name" value="Papain-like_cys_pep_sf"/>
</dbReference>
<evidence type="ECO:0000313" key="5">
    <source>
        <dbReference type="WBParaSite" id="HNAJ_0000336501-mRNA-1"/>
    </source>
</evidence>
<name>A0A0R3T8H7_RODNA</name>
<dbReference type="SUPFAM" id="SSF54001">
    <property type="entry name" value="Cysteine proteinases"/>
    <property type="match status" value="1"/>
</dbReference>
<dbReference type="GO" id="GO:0006508">
    <property type="term" value="P:proteolysis"/>
    <property type="evidence" value="ECO:0007669"/>
    <property type="project" value="InterPro"/>
</dbReference>
<feature type="compositionally biased region" description="Polar residues" evidence="3">
    <location>
        <begin position="344"/>
        <end position="358"/>
    </location>
</feature>
<proteinExistence type="predicted"/>
<feature type="coiled-coil region" evidence="2">
    <location>
        <begin position="54"/>
        <end position="81"/>
    </location>
</feature>
<feature type="region of interest" description="Disordered" evidence="3">
    <location>
        <begin position="284"/>
        <end position="360"/>
    </location>
</feature>
<evidence type="ECO:0000259" key="4">
    <source>
        <dbReference type="PROSITE" id="PS50203"/>
    </source>
</evidence>
<evidence type="ECO:0000256" key="3">
    <source>
        <dbReference type="SAM" id="MobiDB-lite"/>
    </source>
</evidence>
<dbReference type="WBParaSite" id="HNAJ_0000336501-mRNA-1">
    <property type="protein sequence ID" value="HNAJ_0000336501-mRNA-1"/>
    <property type="gene ID" value="HNAJ_0000336501"/>
</dbReference>
<dbReference type="InterPro" id="IPR001300">
    <property type="entry name" value="Peptidase_C2_calpain_cat"/>
</dbReference>
<sequence length="534" mass="59049">LEDRIRERDGELHRLRNRLADQSYQPTGSHTGISPFNDLHSKNASVLAIENASLSLTSATIENARERLKTLDHESARIDEALSRWKEELFAPSSTALRMNSPTDDGSQIGCPGNRLSTVYLTNSMKSTDIRQLRKLSLIRSMPLEVMTNDVGNILHNENSETAYQSQVTPQQASSTGDWCILKTKKSDDKQQPVTPLSAESPISQEGVISAAEILQSNRDSSRKTGEVLISSQTKAKKHSMSSGDAVMEALNLIHNGQEVADSKLDLSHLSRKTDENANAVQLLNENGEFNNGNDRSERSTEYTSSELVSGTTGSSGNLKVSEEDNTDFGETTDAKPTRKANERNQSLFSKSSSNKGDNSMKLKFEEVENEQLDGNDRLGHDNLVNKVDTSTESHLLQEWASYTSSESLIRGSIDNQSRIISEPDQISSQTPLNAGTSSNNLPIPSETFEQIRSEHKMLGRLFCDPSFPADESSLYYSRRPPCSIVWMRPPEIVSAMCRTDVLGIAPRKIHYPEFIADGTIRLGDLRQGELESA</sequence>
<dbReference type="GO" id="GO:0004198">
    <property type="term" value="F:calcium-dependent cysteine-type endopeptidase activity"/>
    <property type="evidence" value="ECO:0007669"/>
    <property type="project" value="InterPro"/>
</dbReference>
<dbReference type="PROSITE" id="PS50203">
    <property type="entry name" value="CALPAIN_CAT"/>
    <property type="match status" value="1"/>
</dbReference>
<dbReference type="AlphaFoldDB" id="A0A0R3T8H7"/>
<organism evidence="5">
    <name type="scientific">Rodentolepis nana</name>
    <name type="common">Dwarf tapeworm</name>
    <name type="synonym">Hymenolepis nana</name>
    <dbReference type="NCBI Taxonomy" id="102285"/>
    <lineage>
        <taxon>Eukaryota</taxon>
        <taxon>Metazoa</taxon>
        <taxon>Spiralia</taxon>
        <taxon>Lophotrochozoa</taxon>
        <taxon>Platyhelminthes</taxon>
        <taxon>Cestoda</taxon>
        <taxon>Eucestoda</taxon>
        <taxon>Cyclophyllidea</taxon>
        <taxon>Hymenolepididae</taxon>
        <taxon>Rodentolepis</taxon>
    </lineage>
</organism>
<protein>
    <submittedName>
        <fullName evidence="5">Calpain catalytic domain-containing protein</fullName>
    </submittedName>
</protein>